<dbReference type="SUPFAM" id="SSF52540">
    <property type="entry name" value="P-loop containing nucleoside triphosphate hydrolases"/>
    <property type="match status" value="2"/>
</dbReference>
<keyword evidence="5 11" id="KW-0067">ATP-binding</keyword>
<dbReference type="RefSeq" id="WP_015195718.1">
    <property type="nucleotide sequence ID" value="NC_019750.1"/>
</dbReference>
<dbReference type="EMBL" id="CP003656">
    <property type="protein sequence ID" value="AFZ38342.1"/>
    <property type="molecule type" value="Genomic_DNA"/>
</dbReference>
<evidence type="ECO:0000256" key="11">
    <source>
        <dbReference type="PROSITE-ProRule" id="PRU00560"/>
    </source>
</evidence>
<dbReference type="InterPro" id="IPR030934">
    <property type="entry name" value="Intein_C"/>
</dbReference>
<dbReference type="PROSITE" id="PS50818">
    <property type="entry name" value="INTEIN_C_TER"/>
    <property type="match status" value="1"/>
</dbReference>
<reference evidence="15" key="1">
    <citation type="journal article" date="2013" name="Proc. Natl. Acad. Sci. U.S.A.">
        <title>Improving the coverage of the cyanobacterial phylum using diversity-driven genome sequencing.</title>
        <authorList>
            <person name="Shih P.M."/>
            <person name="Wu D."/>
            <person name="Latifi A."/>
            <person name="Axen S.D."/>
            <person name="Fewer D.P."/>
            <person name="Talla E."/>
            <person name="Calteau A."/>
            <person name="Cai F."/>
            <person name="Tandeau de Marsac N."/>
            <person name="Rippka R."/>
            <person name="Herdman M."/>
            <person name="Sivonen K."/>
            <person name="Coursin T."/>
            <person name="Laurent T."/>
            <person name="Goodwin L."/>
            <person name="Nolan M."/>
            <person name="Davenport K.W."/>
            <person name="Han C.S."/>
            <person name="Rubin E.M."/>
            <person name="Eisen J.A."/>
            <person name="Woyke T."/>
            <person name="Gugger M."/>
            <person name="Kerfeld C.A."/>
        </authorList>
    </citation>
    <scope>NUCLEOTIDE SEQUENCE [LARGE SCALE GENOMIC DNA]</scope>
    <source>
        <strain evidence="15">ATCC 29371 / PCC 7437</strain>
        <plasmid evidence="15">Plasmid pSTA7437.03</plasmid>
    </source>
</reference>
<evidence type="ECO:0000256" key="1">
    <source>
        <dbReference type="ARBA" id="ARBA00009922"/>
    </source>
</evidence>
<protein>
    <recommendedName>
        <fullName evidence="9">DNA 3'-5' helicase</fullName>
        <ecNumber evidence="9">5.6.2.4</ecNumber>
    </recommendedName>
</protein>
<evidence type="ECO:0000256" key="10">
    <source>
        <dbReference type="ARBA" id="ARBA00048988"/>
    </source>
</evidence>
<dbReference type="GO" id="GO:0033202">
    <property type="term" value="C:DNA helicase complex"/>
    <property type="evidence" value="ECO:0007669"/>
    <property type="project" value="TreeGrafter"/>
</dbReference>
<comment type="catalytic activity">
    <reaction evidence="10">
        <text>ATP + H2O = ADP + phosphate + H(+)</text>
        <dbReference type="Rhea" id="RHEA:13065"/>
        <dbReference type="ChEBI" id="CHEBI:15377"/>
        <dbReference type="ChEBI" id="CHEBI:15378"/>
        <dbReference type="ChEBI" id="CHEBI:30616"/>
        <dbReference type="ChEBI" id="CHEBI:43474"/>
        <dbReference type="ChEBI" id="CHEBI:456216"/>
        <dbReference type="EC" id="5.6.2.4"/>
    </reaction>
</comment>
<geneLocation type="plasmid" evidence="14 15">
    <name>pSTA7437.03</name>
</geneLocation>
<keyword evidence="14" id="KW-0614">Plasmid</keyword>
<dbReference type="Proteomes" id="UP000010473">
    <property type="component" value="Plasmid pSTA7437.03"/>
</dbReference>
<dbReference type="SUPFAM" id="SSF51294">
    <property type="entry name" value="Hedgehog/intein (Hint) domain"/>
    <property type="match status" value="1"/>
</dbReference>
<evidence type="ECO:0000256" key="12">
    <source>
        <dbReference type="SAM" id="MobiDB-lite"/>
    </source>
</evidence>
<dbReference type="GO" id="GO:0016887">
    <property type="term" value="F:ATP hydrolysis activity"/>
    <property type="evidence" value="ECO:0007669"/>
    <property type="project" value="RHEA"/>
</dbReference>
<feature type="compositionally biased region" description="Polar residues" evidence="12">
    <location>
        <begin position="819"/>
        <end position="829"/>
    </location>
</feature>
<evidence type="ECO:0000313" key="15">
    <source>
        <dbReference type="Proteomes" id="UP000010473"/>
    </source>
</evidence>
<dbReference type="InterPro" id="IPR014016">
    <property type="entry name" value="UvrD-like_ATP-bd"/>
</dbReference>
<evidence type="ECO:0000256" key="7">
    <source>
        <dbReference type="ARBA" id="ARBA00023235"/>
    </source>
</evidence>
<accession>K9Y2S9</accession>
<dbReference type="PANTHER" id="PTHR11070:SF2">
    <property type="entry name" value="ATP-DEPENDENT DNA HELICASE SRS2"/>
    <property type="match status" value="1"/>
</dbReference>
<dbReference type="OrthoDB" id="9810135at2"/>
<dbReference type="SMART" id="SM00305">
    <property type="entry name" value="HintC"/>
    <property type="match status" value="1"/>
</dbReference>
<dbReference type="Gene3D" id="2.170.16.10">
    <property type="entry name" value="Hedgehog/Intein (Hint) domain"/>
    <property type="match status" value="1"/>
</dbReference>
<dbReference type="InterPro" id="IPR000212">
    <property type="entry name" value="DNA_helicase_UvrD/REP"/>
</dbReference>
<feature type="region of interest" description="Disordered" evidence="12">
    <location>
        <begin position="848"/>
        <end position="875"/>
    </location>
</feature>
<gene>
    <name evidence="14" type="ordered locus">Sta7437_4915</name>
</gene>
<dbReference type="GO" id="GO:0005524">
    <property type="term" value="F:ATP binding"/>
    <property type="evidence" value="ECO:0007669"/>
    <property type="project" value="UniProtKB-UniRule"/>
</dbReference>
<evidence type="ECO:0000313" key="14">
    <source>
        <dbReference type="EMBL" id="AFZ38342.1"/>
    </source>
</evidence>
<evidence type="ECO:0000256" key="6">
    <source>
        <dbReference type="ARBA" id="ARBA00023125"/>
    </source>
</evidence>
<dbReference type="GO" id="GO:0000725">
    <property type="term" value="P:recombinational repair"/>
    <property type="evidence" value="ECO:0007669"/>
    <property type="project" value="TreeGrafter"/>
</dbReference>
<evidence type="ECO:0000256" key="9">
    <source>
        <dbReference type="ARBA" id="ARBA00034808"/>
    </source>
</evidence>
<dbReference type="InterPro" id="IPR014017">
    <property type="entry name" value="DNA_helicase_UvrD-like_C"/>
</dbReference>
<evidence type="ECO:0000256" key="8">
    <source>
        <dbReference type="ARBA" id="ARBA00034617"/>
    </source>
</evidence>
<keyword evidence="3 11" id="KW-0378">Hydrolase</keyword>
<feature type="region of interest" description="Disordered" evidence="12">
    <location>
        <begin position="805"/>
        <end position="836"/>
    </location>
</feature>
<dbReference type="HOGENOM" id="CLU_297873_0_0_3"/>
<keyword evidence="15" id="KW-1185">Reference proteome</keyword>
<dbReference type="NCBIfam" id="TIGR01443">
    <property type="entry name" value="intein_Cterm"/>
    <property type="match status" value="1"/>
</dbReference>
<evidence type="ECO:0000256" key="3">
    <source>
        <dbReference type="ARBA" id="ARBA00022801"/>
    </source>
</evidence>
<keyword evidence="7" id="KW-0413">Isomerase</keyword>
<dbReference type="InterPro" id="IPR027417">
    <property type="entry name" value="P-loop_NTPase"/>
</dbReference>
<dbReference type="KEGG" id="scs:Sta7437_4915"/>
<dbReference type="EC" id="5.6.2.4" evidence="9"/>
<keyword evidence="2 11" id="KW-0547">Nucleotide-binding</keyword>
<dbReference type="Gene3D" id="1.10.10.160">
    <property type="match status" value="1"/>
</dbReference>
<dbReference type="Pfam" id="PF00580">
    <property type="entry name" value="UvrD-helicase"/>
    <property type="match status" value="1"/>
</dbReference>
<comment type="similarity">
    <text evidence="1">Belongs to the helicase family. UvrD subfamily.</text>
</comment>
<dbReference type="GO" id="GO:0003677">
    <property type="term" value="F:DNA binding"/>
    <property type="evidence" value="ECO:0007669"/>
    <property type="project" value="UniProtKB-KW"/>
</dbReference>
<organism evidence="14 15">
    <name type="scientific">Stanieria cyanosphaera (strain ATCC 29371 / PCC 7437)</name>
    <dbReference type="NCBI Taxonomy" id="111780"/>
    <lineage>
        <taxon>Bacteria</taxon>
        <taxon>Bacillati</taxon>
        <taxon>Cyanobacteriota</taxon>
        <taxon>Cyanophyceae</taxon>
        <taxon>Pleurocapsales</taxon>
        <taxon>Dermocarpellaceae</taxon>
        <taxon>Stanieria</taxon>
    </lineage>
</organism>
<proteinExistence type="inferred from homology"/>
<feature type="domain" description="UvrD-like helicase ATP-binding" evidence="13">
    <location>
        <begin position="4"/>
        <end position="416"/>
    </location>
</feature>
<evidence type="ECO:0000256" key="2">
    <source>
        <dbReference type="ARBA" id="ARBA00022741"/>
    </source>
</evidence>
<dbReference type="InterPro" id="IPR036844">
    <property type="entry name" value="Hint_dom_sf"/>
</dbReference>
<dbReference type="GO" id="GO:0043138">
    <property type="term" value="F:3'-5' DNA helicase activity"/>
    <property type="evidence" value="ECO:0007669"/>
    <property type="project" value="UniProtKB-EC"/>
</dbReference>
<dbReference type="PROSITE" id="PS51198">
    <property type="entry name" value="UVRD_HELICASE_ATP_BIND"/>
    <property type="match status" value="1"/>
</dbReference>
<dbReference type="Pfam" id="PF13361">
    <property type="entry name" value="UvrD_C"/>
    <property type="match status" value="1"/>
</dbReference>
<feature type="binding site" evidence="11">
    <location>
        <begin position="25"/>
        <end position="32"/>
    </location>
    <ligand>
        <name>ATP</name>
        <dbReference type="ChEBI" id="CHEBI:30616"/>
    </ligand>
</feature>
<keyword evidence="4 11" id="KW-0347">Helicase</keyword>
<dbReference type="InterPro" id="IPR013986">
    <property type="entry name" value="DExx_box_DNA_helicase_dom_sf"/>
</dbReference>
<dbReference type="PANTHER" id="PTHR11070">
    <property type="entry name" value="UVRD / RECB / PCRA DNA HELICASE FAMILY MEMBER"/>
    <property type="match status" value="1"/>
</dbReference>
<dbReference type="InterPro" id="IPR003586">
    <property type="entry name" value="Hint_dom_C"/>
</dbReference>
<evidence type="ECO:0000259" key="13">
    <source>
        <dbReference type="PROSITE" id="PS51198"/>
    </source>
</evidence>
<comment type="catalytic activity">
    <reaction evidence="8">
        <text>Couples ATP hydrolysis with the unwinding of duplex DNA by translocating in the 3'-5' direction.</text>
        <dbReference type="EC" id="5.6.2.4"/>
    </reaction>
</comment>
<feature type="compositionally biased region" description="Acidic residues" evidence="12">
    <location>
        <begin position="809"/>
        <end position="818"/>
    </location>
</feature>
<evidence type="ECO:0000256" key="5">
    <source>
        <dbReference type="ARBA" id="ARBA00022840"/>
    </source>
</evidence>
<dbReference type="Gene3D" id="3.40.50.300">
    <property type="entry name" value="P-loop containing nucleotide triphosphate hydrolases"/>
    <property type="match status" value="2"/>
</dbReference>
<keyword evidence="6" id="KW-0238">DNA-binding</keyword>
<dbReference type="GO" id="GO:0005829">
    <property type="term" value="C:cytosol"/>
    <property type="evidence" value="ECO:0007669"/>
    <property type="project" value="TreeGrafter"/>
</dbReference>
<sequence length="1010" mass="114958">MKPSKYQQRVLDWLANGKGNATCNAVAGSGKTTTLKLAAQQLRSMGLEPRDIKVIVFGKQNSLDLIAKFGQEWKFSIQTLHSVGFKILQQEIGKFRRDERVVSSKYRQIAEQKKLIPRKTKKRTYKGSLTESKAISRVEHFLTLIDLARLTLSDLSVESIERIAYHHNLEGIHDFKRVSRAIADILIEGQEQAINNHRIDFTDMVWLPVEWALNEKSWFQTYQFVLTDECQDLNAAQLELSLMLAGDNGRMLYVGDPCQPPGTKVLKIVKRPRGRHKIKTEWVKIEDLKVGDCVYSYSAQDGHFYTSCKVTGITERYYKDELVVVKTKSGLISKYTKNHHCIASFEPFKNHYCVYLMQLGMQFRVGMSKVSINESGGTGPVARLRNEGADAMWILEFYESRDEAFIMEQAISGRFGLPQLVFSDAPIRTPQLLEKAWQFIGNNFERAAECLDYFGRDIRYPLFKRDRQWLQSLKRPMVVQASNLVDGCLMLPYKNHPHCYKKDWEQITVSKERYEGSVFSLDVEKYHTYVADGIVTHNCQAIYGFSGADNQSYQKIVERTQATELPLSLCYRCPTRHINLVNRIFPDIPIEPSEDAPEGILEQIDNNDLWSDQHEAHLKVGDMVLSRKTAPLVSLCIRLIGQGIAATVKGKDIGKQIKSELEAIADITGFRYEEFNLFVEQYREFKFQTYENLDNAEQLKENLADKLNALFTIYSSQPNATCIEHLCNYIDDLFSDDESPITLSTCHRAKGLEGDRIFIIKPEDMPMVWERQLGWQKEQEDNLLYVALTRSKSTLYIVGKPDWFKKDNEQDEDEDEETSATFGETSNGNTDKDSEALATSTAELEISRATQASEVNSEDAPSATEGSIQAPEVNSDDSLLSTVKNLQLVDHKSAECAARQALELNSSEPISSIDVSGVMLLIKKLFSYEEKCELLTLLTDEVTQEKWDRVFNCLSKDSNRSDRAVATECQVSAPFVGKVRKNMIEIGEIKPEAKRVDKRGRKHKSPVKSG</sequence>
<evidence type="ECO:0000256" key="4">
    <source>
        <dbReference type="ARBA" id="ARBA00022806"/>
    </source>
</evidence>
<dbReference type="AlphaFoldDB" id="K9Y2S9"/>
<name>K9Y2S9_STAC7</name>